<keyword evidence="2" id="KW-1185">Reference proteome</keyword>
<reference evidence="1 2" key="1">
    <citation type="submission" date="2021-06" db="EMBL/GenBank/DDBJ databases">
        <authorList>
            <person name="Kallberg Y."/>
            <person name="Tangrot J."/>
            <person name="Rosling A."/>
        </authorList>
    </citation>
    <scope>NUCLEOTIDE SEQUENCE [LARGE SCALE GENOMIC DNA]</scope>
    <source>
        <strain evidence="1 2">120-4 pot B 10/14</strain>
    </source>
</reference>
<evidence type="ECO:0000313" key="1">
    <source>
        <dbReference type="EMBL" id="CAG8800932.1"/>
    </source>
</evidence>
<protein>
    <submittedName>
        <fullName evidence="1">5284_t:CDS:1</fullName>
    </submittedName>
</protein>
<evidence type="ECO:0000313" key="2">
    <source>
        <dbReference type="Proteomes" id="UP000789901"/>
    </source>
</evidence>
<gene>
    <name evidence="1" type="ORF">GMARGA_LOCUS23086</name>
</gene>
<dbReference type="Proteomes" id="UP000789901">
    <property type="component" value="Unassembled WGS sequence"/>
</dbReference>
<name>A0ABN7VV34_GIGMA</name>
<organism evidence="1 2">
    <name type="scientific">Gigaspora margarita</name>
    <dbReference type="NCBI Taxonomy" id="4874"/>
    <lineage>
        <taxon>Eukaryota</taxon>
        <taxon>Fungi</taxon>
        <taxon>Fungi incertae sedis</taxon>
        <taxon>Mucoromycota</taxon>
        <taxon>Glomeromycotina</taxon>
        <taxon>Glomeromycetes</taxon>
        <taxon>Diversisporales</taxon>
        <taxon>Gigasporaceae</taxon>
        <taxon>Gigaspora</taxon>
    </lineage>
</organism>
<feature type="non-terminal residue" evidence="1">
    <location>
        <position position="1"/>
    </location>
</feature>
<sequence length="60" mass="6804">SNKPNSLSRPIPITAQEAAAIYEKNMQKKELIAINSLLNSINTSDHPNYCRFQQKSKDEN</sequence>
<comment type="caution">
    <text evidence="1">The sequence shown here is derived from an EMBL/GenBank/DDBJ whole genome shotgun (WGS) entry which is preliminary data.</text>
</comment>
<proteinExistence type="predicted"/>
<accession>A0ABN7VV34</accession>
<dbReference type="EMBL" id="CAJVQB010023026">
    <property type="protein sequence ID" value="CAG8800932.1"/>
    <property type="molecule type" value="Genomic_DNA"/>
</dbReference>